<dbReference type="RefSeq" id="WP_075643765.1">
    <property type="nucleotide sequence ID" value="NZ_LRBG01000036.1"/>
</dbReference>
<dbReference type="OrthoDB" id="9153288at2"/>
<evidence type="ECO:0000313" key="1">
    <source>
        <dbReference type="EMBL" id="KXU84492.1"/>
    </source>
</evidence>
<evidence type="ECO:0000313" key="2">
    <source>
        <dbReference type="Proteomes" id="UP000075613"/>
    </source>
</evidence>
<comment type="caution">
    <text evidence="1">The sequence shown here is derived from an EMBL/GenBank/DDBJ whole genome shotgun (WGS) entry which is preliminary data.</text>
</comment>
<dbReference type="Proteomes" id="UP000075613">
    <property type="component" value="Unassembled WGS sequence"/>
</dbReference>
<reference evidence="1 2" key="1">
    <citation type="journal article" date="2015" name="Int. J. Syst. Evol. Microbiol.">
        <title>Burkholderia monticola sp. nov., isolated from mountain soil.</title>
        <authorList>
            <person name="Baek I."/>
            <person name="Seo B."/>
            <person name="Lee I."/>
            <person name="Yi H."/>
            <person name="Chun J."/>
        </authorList>
    </citation>
    <scope>NUCLEOTIDE SEQUENCE [LARGE SCALE GENOMIC DNA]</scope>
    <source>
        <strain evidence="1 2">JC2948</strain>
    </source>
</reference>
<keyword evidence="2" id="KW-1185">Reference proteome</keyword>
<accession>A0A149PHJ9</accession>
<gene>
    <name evidence="1" type="ORF">CI15_23865</name>
</gene>
<proteinExistence type="predicted"/>
<dbReference type="EMBL" id="LRBG01000036">
    <property type="protein sequence ID" value="KXU84492.1"/>
    <property type="molecule type" value="Genomic_DNA"/>
</dbReference>
<name>A0A149PHJ9_9BURK</name>
<protein>
    <recommendedName>
        <fullName evidence="3">DUF11 domain-containing protein</fullName>
    </recommendedName>
</protein>
<dbReference type="STRING" id="1399968.CI15_23865"/>
<sequence length="88" mass="9392">MAQYRSVGGLFTLEPEQTVTWTTTIGSGLDGGVVVQAPNIIDDVIGSDVLVIVNQGVIATNNGLNYTITITNPGPRPVPHNLNVQDWF</sequence>
<dbReference type="AlphaFoldDB" id="A0A149PHJ9"/>
<organism evidence="1 2">
    <name type="scientific">Paraburkholderia monticola</name>
    <dbReference type="NCBI Taxonomy" id="1399968"/>
    <lineage>
        <taxon>Bacteria</taxon>
        <taxon>Pseudomonadati</taxon>
        <taxon>Pseudomonadota</taxon>
        <taxon>Betaproteobacteria</taxon>
        <taxon>Burkholderiales</taxon>
        <taxon>Burkholderiaceae</taxon>
        <taxon>Paraburkholderia</taxon>
    </lineage>
</organism>
<evidence type="ECO:0008006" key="3">
    <source>
        <dbReference type="Google" id="ProtNLM"/>
    </source>
</evidence>